<dbReference type="AlphaFoldDB" id="C7CJM5"/>
<dbReference type="EMBL" id="FP103042">
    <property type="protein sequence ID" value="CAX23515.1"/>
    <property type="molecule type" value="Genomic_DNA"/>
</dbReference>
<proteinExistence type="predicted"/>
<dbReference type="HOGENOM" id="CLU_3170103_0_0_5"/>
<dbReference type="Proteomes" id="UP000008070">
    <property type="component" value="Chromosome"/>
</dbReference>
<evidence type="ECO:0000313" key="1">
    <source>
        <dbReference type="EMBL" id="CAX23515.1"/>
    </source>
</evidence>
<protein>
    <submittedName>
        <fullName evidence="1">Uncharacterized protein</fullName>
    </submittedName>
</protein>
<accession>C7CJM5</accession>
<sequence length="47" mass="4981">MALAVVALSDLTATVVYGIVATRETTRAVDRDLVEGRIPTAPLRRAA</sequence>
<name>C7CJM5_METED</name>
<dbReference type="KEGG" id="mdi:METDI1926"/>
<evidence type="ECO:0000313" key="2">
    <source>
        <dbReference type="Proteomes" id="UP000008070"/>
    </source>
</evidence>
<organism evidence="1 2">
    <name type="scientific">Methylorubrum extorquens (strain DSM 6343 / CIP 106787 / DM4)</name>
    <name type="common">Methylobacterium extorquens</name>
    <dbReference type="NCBI Taxonomy" id="661410"/>
    <lineage>
        <taxon>Bacteria</taxon>
        <taxon>Pseudomonadati</taxon>
        <taxon>Pseudomonadota</taxon>
        <taxon>Alphaproteobacteria</taxon>
        <taxon>Hyphomicrobiales</taxon>
        <taxon>Methylobacteriaceae</taxon>
        <taxon>Methylorubrum</taxon>
    </lineage>
</organism>
<gene>
    <name evidence="1" type="ORF">METD_I1926</name>
</gene>
<reference evidence="2" key="1">
    <citation type="journal article" date="2009" name="PLoS ONE">
        <title>Methylobacterium genome sequences: a reference blueprint to investigate microbial metabolism of C1 compounds from natural and industrial sources.</title>
        <authorList>
            <person name="Vuilleumier S."/>
            <person name="Chistoserdova L."/>
            <person name="Lee M.-C."/>
            <person name="Bringel F."/>
            <person name="Lajus A."/>
            <person name="Zhou Y."/>
            <person name="Gourion B."/>
            <person name="Barbe V."/>
            <person name="Chang J."/>
            <person name="Cruveiller S."/>
            <person name="Dossat C."/>
            <person name="Gillett W."/>
            <person name="Gruffaz C."/>
            <person name="Haugen E."/>
            <person name="Hourcade E."/>
            <person name="Levy R."/>
            <person name="Mangenot S."/>
            <person name="Muller E."/>
            <person name="Nadalig T."/>
            <person name="Pagni M."/>
            <person name="Penny C."/>
            <person name="Peyraud R."/>
            <person name="Robinson D.G."/>
            <person name="Roche D."/>
            <person name="Rouy Z."/>
            <person name="Saenampechek C."/>
            <person name="Salvignol G."/>
            <person name="Vallenet D."/>
            <person name="Wu Z."/>
            <person name="Marx C.J."/>
            <person name="Vorholt J.A."/>
            <person name="Olson M.V."/>
            <person name="Kaul R."/>
            <person name="Weissenbach J."/>
            <person name="Medigue C."/>
            <person name="Lidstrom M.E."/>
        </authorList>
    </citation>
    <scope>NUCLEOTIDE SEQUENCE [LARGE SCALE GENOMIC DNA]</scope>
    <source>
        <strain evidence="2">DSM 6343 / CIP 106787 / DM4</strain>
    </source>
</reference>